<dbReference type="Gene3D" id="3.40.50.1820">
    <property type="entry name" value="alpha/beta hydrolase"/>
    <property type="match status" value="1"/>
</dbReference>
<dbReference type="Gramene" id="TuG1812G0700002371.01.T02">
    <property type="protein sequence ID" value="TuG1812G0700002371.01.T02.cds245595"/>
    <property type="gene ID" value="TuG1812G0700002371.01"/>
</dbReference>
<organism evidence="4 5">
    <name type="scientific">Triticum urartu</name>
    <name type="common">Red wild einkorn</name>
    <name type="synonym">Crithodium urartu</name>
    <dbReference type="NCBI Taxonomy" id="4572"/>
    <lineage>
        <taxon>Eukaryota</taxon>
        <taxon>Viridiplantae</taxon>
        <taxon>Streptophyta</taxon>
        <taxon>Embryophyta</taxon>
        <taxon>Tracheophyta</taxon>
        <taxon>Spermatophyta</taxon>
        <taxon>Magnoliopsida</taxon>
        <taxon>Liliopsida</taxon>
        <taxon>Poales</taxon>
        <taxon>Poaceae</taxon>
        <taxon>BOP clade</taxon>
        <taxon>Pooideae</taxon>
        <taxon>Triticodae</taxon>
        <taxon>Triticeae</taxon>
        <taxon>Triticinae</taxon>
        <taxon>Triticum</taxon>
    </lineage>
</organism>
<evidence type="ECO:0000256" key="2">
    <source>
        <dbReference type="ARBA" id="ARBA00038334"/>
    </source>
</evidence>
<reference evidence="4" key="2">
    <citation type="submission" date="2018-03" db="EMBL/GenBank/DDBJ databases">
        <title>The Triticum urartu genome reveals the dynamic nature of wheat genome evolution.</title>
        <authorList>
            <person name="Ling H."/>
            <person name="Ma B."/>
            <person name="Shi X."/>
            <person name="Liu H."/>
            <person name="Dong L."/>
            <person name="Sun H."/>
            <person name="Cao Y."/>
            <person name="Gao Q."/>
            <person name="Zheng S."/>
            <person name="Li Y."/>
            <person name="Yu Y."/>
            <person name="Du H."/>
            <person name="Qi M."/>
            <person name="Li Y."/>
            <person name="Yu H."/>
            <person name="Cui Y."/>
            <person name="Wang N."/>
            <person name="Chen C."/>
            <person name="Wu H."/>
            <person name="Zhao Y."/>
            <person name="Zhang J."/>
            <person name="Li Y."/>
            <person name="Zhou W."/>
            <person name="Zhang B."/>
            <person name="Hu W."/>
            <person name="Eijk M."/>
            <person name="Tang J."/>
            <person name="Witsenboer H."/>
            <person name="Zhao S."/>
            <person name="Li Z."/>
            <person name="Zhang A."/>
            <person name="Wang D."/>
            <person name="Liang C."/>
        </authorList>
    </citation>
    <scope>NUCLEOTIDE SEQUENCE [LARGE SCALE GENOMIC DNA]</scope>
    <source>
        <strain evidence="4">cv. G1812</strain>
    </source>
</reference>
<dbReference type="GO" id="GO:0016787">
    <property type="term" value="F:hydrolase activity"/>
    <property type="evidence" value="ECO:0007669"/>
    <property type="project" value="UniProtKB-KW"/>
</dbReference>
<feature type="domain" description="AB hydrolase-1" evidence="3">
    <location>
        <begin position="105"/>
        <end position="209"/>
    </location>
</feature>
<accession>A0A8R7V4G5</accession>
<dbReference type="InterPro" id="IPR029058">
    <property type="entry name" value="AB_hydrolase_fold"/>
</dbReference>
<sequence length="239" mass="25890">MRNTIPNRTSLVRPPSQRLYPCAPPTRAHLIVRSVPSRAFTSMIRACLSELCASCCSCVLPPPSSPRAADQEMDSDGAITHRSVETNGVRLHVAEAGPAGAPVALLLHGFPEVWYTWRHQMRALAAAGYRAVAPDMRGYGGSDAPPGGPDQYTALHVVGDLVALIDSLGEKQVFVVAHDWGAMIAWSLCLFRPDRVKALVALSVPFSPRSPARKPVDGLKALYGDEYYICRIQVCIDAM</sequence>
<proteinExistence type="inferred from homology"/>
<dbReference type="AlphaFoldDB" id="A0A8R7V4G5"/>
<evidence type="ECO:0000313" key="4">
    <source>
        <dbReference type="EnsemblPlants" id="TuG1812G0700002371.01.T02.cds245595"/>
    </source>
</evidence>
<dbReference type="PRINTS" id="PR00111">
    <property type="entry name" value="ABHYDROLASE"/>
</dbReference>
<evidence type="ECO:0000256" key="1">
    <source>
        <dbReference type="ARBA" id="ARBA00022801"/>
    </source>
</evidence>
<dbReference type="InterPro" id="IPR000073">
    <property type="entry name" value="AB_hydrolase_1"/>
</dbReference>
<dbReference type="SUPFAM" id="SSF53474">
    <property type="entry name" value="alpha/beta-Hydrolases"/>
    <property type="match status" value="1"/>
</dbReference>
<protein>
    <recommendedName>
        <fullName evidence="3">AB hydrolase-1 domain-containing protein</fullName>
    </recommendedName>
</protein>
<dbReference type="EnsemblPlants" id="TuG1812G0700002371.01.T02">
    <property type="protein sequence ID" value="TuG1812G0700002371.01.T02.cds245595"/>
    <property type="gene ID" value="TuG1812G0700002371.01"/>
</dbReference>
<dbReference type="PRINTS" id="PR00412">
    <property type="entry name" value="EPOXHYDRLASE"/>
</dbReference>
<keyword evidence="5" id="KW-1185">Reference proteome</keyword>
<reference evidence="5" key="1">
    <citation type="journal article" date="2013" name="Nature">
        <title>Draft genome of the wheat A-genome progenitor Triticum urartu.</title>
        <authorList>
            <person name="Ling H.Q."/>
            <person name="Zhao S."/>
            <person name="Liu D."/>
            <person name="Wang J."/>
            <person name="Sun H."/>
            <person name="Zhang C."/>
            <person name="Fan H."/>
            <person name="Li D."/>
            <person name="Dong L."/>
            <person name="Tao Y."/>
            <person name="Gao C."/>
            <person name="Wu H."/>
            <person name="Li Y."/>
            <person name="Cui Y."/>
            <person name="Guo X."/>
            <person name="Zheng S."/>
            <person name="Wang B."/>
            <person name="Yu K."/>
            <person name="Liang Q."/>
            <person name="Yang W."/>
            <person name="Lou X."/>
            <person name="Chen J."/>
            <person name="Feng M."/>
            <person name="Jian J."/>
            <person name="Zhang X."/>
            <person name="Luo G."/>
            <person name="Jiang Y."/>
            <person name="Liu J."/>
            <person name="Wang Z."/>
            <person name="Sha Y."/>
            <person name="Zhang B."/>
            <person name="Wu H."/>
            <person name="Tang D."/>
            <person name="Shen Q."/>
            <person name="Xue P."/>
            <person name="Zou S."/>
            <person name="Wang X."/>
            <person name="Liu X."/>
            <person name="Wang F."/>
            <person name="Yang Y."/>
            <person name="An X."/>
            <person name="Dong Z."/>
            <person name="Zhang K."/>
            <person name="Zhang X."/>
            <person name="Luo M.C."/>
            <person name="Dvorak J."/>
            <person name="Tong Y."/>
            <person name="Wang J."/>
            <person name="Yang H."/>
            <person name="Li Z."/>
            <person name="Wang D."/>
            <person name="Zhang A."/>
            <person name="Wang J."/>
        </authorList>
    </citation>
    <scope>NUCLEOTIDE SEQUENCE</scope>
    <source>
        <strain evidence="5">cv. G1812</strain>
    </source>
</reference>
<reference evidence="4" key="3">
    <citation type="submission" date="2022-06" db="UniProtKB">
        <authorList>
            <consortium name="EnsemblPlants"/>
        </authorList>
    </citation>
    <scope>IDENTIFICATION</scope>
</reference>
<dbReference type="InterPro" id="IPR000639">
    <property type="entry name" value="Epox_hydrolase-like"/>
</dbReference>
<keyword evidence="1" id="KW-0378">Hydrolase</keyword>
<dbReference type="Pfam" id="PF00561">
    <property type="entry name" value="Abhydrolase_1"/>
    <property type="match status" value="1"/>
</dbReference>
<evidence type="ECO:0000259" key="3">
    <source>
        <dbReference type="Pfam" id="PF00561"/>
    </source>
</evidence>
<dbReference type="Proteomes" id="UP000015106">
    <property type="component" value="Chromosome 7"/>
</dbReference>
<comment type="similarity">
    <text evidence="2">Belongs to the AB hydrolase superfamily. Epoxide hydrolase family.</text>
</comment>
<gene>
    <name evidence="4" type="primary">LOC125522770</name>
</gene>
<evidence type="ECO:0000313" key="5">
    <source>
        <dbReference type="Proteomes" id="UP000015106"/>
    </source>
</evidence>
<name>A0A8R7V4G5_TRIUA</name>
<dbReference type="PANTHER" id="PTHR43329">
    <property type="entry name" value="EPOXIDE HYDROLASE"/>
    <property type="match status" value="1"/>
</dbReference>